<dbReference type="Proteomes" id="UP000076552">
    <property type="component" value="Unassembled WGS sequence"/>
</dbReference>
<feature type="non-terminal residue" evidence="6">
    <location>
        <position position="1"/>
    </location>
</feature>
<comment type="subcellular location">
    <subcellularLocation>
        <location evidence="1">Membrane</location>
        <topology evidence="1">Multi-pass membrane protein</topology>
    </subcellularLocation>
</comment>
<dbReference type="SUPFAM" id="SSF144083">
    <property type="entry name" value="Magnesium transport protein CorA, transmembrane region"/>
    <property type="match status" value="1"/>
</dbReference>
<evidence type="ECO:0000256" key="5">
    <source>
        <dbReference type="SAM" id="Phobius"/>
    </source>
</evidence>
<accession>A0A161W2T1</accession>
<comment type="caution">
    <text evidence="6">The sequence shown here is derived from an EMBL/GenBank/DDBJ whole genome shotgun (WGS) entry which is preliminary data.</text>
</comment>
<evidence type="ECO:0000256" key="3">
    <source>
        <dbReference type="ARBA" id="ARBA00022989"/>
    </source>
</evidence>
<dbReference type="AlphaFoldDB" id="A0A161W2T1"/>
<evidence type="ECO:0000313" key="6">
    <source>
        <dbReference type="EMBL" id="KZL65473.1"/>
    </source>
</evidence>
<keyword evidence="4 5" id="KW-0472">Membrane</keyword>
<dbReference type="GO" id="GO:0016020">
    <property type="term" value="C:membrane"/>
    <property type="evidence" value="ECO:0007669"/>
    <property type="project" value="UniProtKB-SubCell"/>
</dbReference>
<evidence type="ECO:0000313" key="7">
    <source>
        <dbReference type="Proteomes" id="UP000076552"/>
    </source>
</evidence>
<keyword evidence="7" id="KW-1185">Reference proteome</keyword>
<feature type="transmembrane region" description="Helical" evidence="5">
    <location>
        <begin position="38"/>
        <end position="58"/>
    </location>
</feature>
<dbReference type="STRING" id="708197.A0A161W2T1"/>
<gene>
    <name evidence="6" type="ORF">CT0861_00325</name>
</gene>
<keyword evidence="3 5" id="KW-1133">Transmembrane helix</keyword>
<dbReference type="InterPro" id="IPR002523">
    <property type="entry name" value="MgTranspt_CorA/ZnTranspt_ZntB"/>
</dbReference>
<organism evidence="6 7">
    <name type="scientific">Colletotrichum tofieldiae</name>
    <dbReference type="NCBI Taxonomy" id="708197"/>
    <lineage>
        <taxon>Eukaryota</taxon>
        <taxon>Fungi</taxon>
        <taxon>Dikarya</taxon>
        <taxon>Ascomycota</taxon>
        <taxon>Pezizomycotina</taxon>
        <taxon>Sordariomycetes</taxon>
        <taxon>Hypocreomycetidae</taxon>
        <taxon>Glomerellales</taxon>
        <taxon>Glomerellaceae</taxon>
        <taxon>Colletotrichum</taxon>
        <taxon>Colletotrichum spaethianum species complex</taxon>
    </lineage>
</organism>
<dbReference type="GO" id="GO:0046873">
    <property type="term" value="F:metal ion transmembrane transporter activity"/>
    <property type="evidence" value="ECO:0007669"/>
    <property type="project" value="InterPro"/>
</dbReference>
<feature type="transmembrane region" description="Helical" evidence="5">
    <location>
        <begin position="78"/>
        <end position="99"/>
    </location>
</feature>
<dbReference type="EMBL" id="LFIV01000220">
    <property type="protein sequence ID" value="KZL65473.1"/>
    <property type="molecule type" value="Genomic_DNA"/>
</dbReference>
<evidence type="ECO:0000256" key="1">
    <source>
        <dbReference type="ARBA" id="ARBA00004141"/>
    </source>
</evidence>
<dbReference type="Gene3D" id="1.20.58.340">
    <property type="entry name" value="Magnesium transport protein CorA, transmembrane region"/>
    <property type="match status" value="1"/>
</dbReference>
<dbReference type="InterPro" id="IPR045863">
    <property type="entry name" value="CorA_TM1_TM2"/>
</dbReference>
<evidence type="ECO:0000256" key="2">
    <source>
        <dbReference type="ARBA" id="ARBA00022692"/>
    </source>
</evidence>
<dbReference type="Pfam" id="PF01544">
    <property type="entry name" value="CorA"/>
    <property type="match status" value="1"/>
</dbReference>
<keyword evidence="2 5" id="KW-0812">Transmembrane</keyword>
<sequence length="135" mass="15113">LRLRVQGTTQLLGNTLSFREQFATKSQNDSMLHLNKSAVFITTLTLLYLPSSFVATFFGMNFFDLNQEGTRIIGTSMIWIYVVSSAALTIATFLLYRLLLDGTFLKGFGHNLLLSRLSAKGSKRARDVELQSLDP</sequence>
<proteinExistence type="predicted"/>
<evidence type="ECO:0000256" key="4">
    <source>
        <dbReference type="ARBA" id="ARBA00023136"/>
    </source>
</evidence>
<name>A0A161W2T1_9PEZI</name>
<protein>
    <submittedName>
        <fullName evidence="6">Magnesium transport protein transmembrane region</fullName>
    </submittedName>
</protein>
<reference evidence="6 7" key="1">
    <citation type="submission" date="2015-06" db="EMBL/GenBank/DDBJ databases">
        <title>Survival trade-offs in plant roots during colonization by closely related pathogenic and mutualistic fungi.</title>
        <authorList>
            <person name="Hacquard S."/>
            <person name="Kracher B."/>
            <person name="Hiruma K."/>
            <person name="Weinman A."/>
            <person name="Muench P."/>
            <person name="Garrido Oter R."/>
            <person name="Ver Loren van Themaat E."/>
            <person name="Dallerey J.-F."/>
            <person name="Damm U."/>
            <person name="Henrissat B."/>
            <person name="Lespinet O."/>
            <person name="Thon M."/>
            <person name="Kemen E."/>
            <person name="McHardy A.C."/>
            <person name="Schulze-Lefert P."/>
            <person name="O'Connell R.J."/>
        </authorList>
    </citation>
    <scope>NUCLEOTIDE SEQUENCE [LARGE SCALE GENOMIC DNA]</scope>
    <source>
        <strain evidence="6 7">0861</strain>
    </source>
</reference>